<dbReference type="OrthoDB" id="5364171at2759"/>
<proteinExistence type="predicted"/>
<evidence type="ECO:0000313" key="1">
    <source>
        <dbReference type="EMBL" id="KAF9509210.1"/>
    </source>
</evidence>
<keyword evidence="2" id="KW-1185">Reference proteome</keyword>
<comment type="caution">
    <text evidence="1">The sequence shown here is derived from an EMBL/GenBank/DDBJ whole genome shotgun (WGS) entry which is preliminary data.</text>
</comment>
<accession>A0A9P6ANR4</accession>
<sequence length="103" mass="11968">MQTINDPKCASQFLGRVIFTLLNDRDGRQFDIIPPHHYTDHISGRAYFIRSTLRPNEYWYYNGKNVVVSSTYHTKFTVTVQSTSHPSGDNEGLVIIGQRRCRY</sequence>
<evidence type="ECO:0000313" key="2">
    <source>
        <dbReference type="Proteomes" id="UP000886523"/>
    </source>
</evidence>
<reference evidence="1" key="1">
    <citation type="journal article" date="2020" name="Nat. Commun.">
        <title>Large-scale genome sequencing of mycorrhizal fungi provides insights into the early evolution of symbiotic traits.</title>
        <authorList>
            <person name="Miyauchi S."/>
            <person name="Kiss E."/>
            <person name="Kuo A."/>
            <person name="Drula E."/>
            <person name="Kohler A."/>
            <person name="Sanchez-Garcia M."/>
            <person name="Morin E."/>
            <person name="Andreopoulos B."/>
            <person name="Barry K.W."/>
            <person name="Bonito G."/>
            <person name="Buee M."/>
            <person name="Carver A."/>
            <person name="Chen C."/>
            <person name="Cichocki N."/>
            <person name="Clum A."/>
            <person name="Culley D."/>
            <person name="Crous P.W."/>
            <person name="Fauchery L."/>
            <person name="Girlanda M."/>
            <person name="Hayes R.D."/>
            <person name="Keri Z."/>
            <person name="LaButti K."/>
            <person name="Lipzen A."/>
            <person name="Lombard V."/>
            <person name="Magnuson J."/>
            <person name="Maillard F."/>
            <person name="Murat C."/>
            <person name="Nolan M."/>
            <person name="Ohm R.A."/>
            <person name="Pangilinan J."/>
            <person name="Pereira M.F."/>
            <person name="Perotto S."/>
            <person name="Peter M."/>
            <person name="Pfister S."/>
            <person name="Riley R."/>
            <person name="Sitrit Y."/>
            <person name="Stielow J.B."/>
            <person name="Szollosi G."/>
            <person name="Zifcakova L."/>
            <person name="Stursova M."/>
            <person name="Spatafora J.W."/>
            <person name="Tedersoo L."/>
            <person name="Vaario L.M."/>
            <person name="Yamada A."/>
            <person name="Yan M."/>
            <person name="Wang P."/>
            <person name="Xu J."/>
            <person name="Bruns T."/>
            <person name="Baldrian P."/>
            <person name="Vilgalys R."/>
            <person name="Dunand C."/>
            <person name="Henrissat B."/>
            <person name="Grigoriev I.V."/>
            <person name="Hibbett D."/>
            <person name="Nagy L.G."/>
            <person name="Martin F.M."/>
        </authorList>
    </citation>
    <scope>NUCLEOTIDE SEQUENCE</scope>
    <source>
        <strain evidence="1">UP504</strain>
    </source>
</reference>
<dbReference type="Proteomes" id="UP000886523">
    <property type="component" value="Unassembled WGS sequence"/>
</dbReference>
<organism evidence="1 2">
    <name type="scientific">Hydnum rufescens UP504</name>
    <dbReference type="NCBI Taxonomy" id="1448309"/>
    <lineage>
        <taxon>Eukaryota</taxon>
        <taxon>Fungi</taxon>
        <taxon>Dikarya</taxon>
        <taxon>Basidiomycota</taxon>
        <taxon>Agaricomycotina</taxon>
        <taxon>Agaricomycetes</taxon>
        <taxon>Cantharellales</taxon>
        <taxon>Hydnaceae</taxon>
        <taxon>Hydnum</taxon>
    </lineage>
</organism>
<dbReference type="AlphaFoldDB" id="A0A9P6ANR4"/>
<name>A0A9P6ANR4_9AGAM</name>
<protein>
    <submittedName>
        <fullName evidence="1">Uncharacterized protein</fullName>
    </submittedName>
</protein>
<gene>
    <name evidence="1" type="ORF">BS47DRAFT_173985</name>
</gene>
<dbReference type="EMBL" id="MU129040">
    <property type="protein sequence ID" value="KAF9509210.1"/>
    <property type="molecule type" value="Genomic_DNA"/>
</dbReference>